<dbReference type="SUPFAM" id="SSF53448">
    <property type="entry name" value="Nucleotide-diphospho-sugar transferases"/>
    <property type="match status" value="1"/>
</dbReference>
<sequence length="360" mass="41211">MKPTVSVIMPTYNHAPFVEQAIMSVLAQRDVDFELIISDDGSTDATRDVVAAIKDERITFYPNTVNRGACVVTNELIQRASGEFIALINSDDYWAVDDKLAYQVKILREYPTIGATFGRARFVDKAGQPMDKSSFPTGNIFDQDNRSQGLWLRRFFDLGNCICHPTMLIRKSCYDEVGLYSNRLRQLPDFDMWVKLVKKYDIHISEHELINFRIMPGENASSQTASNSIRTINEHYLMAESFFDGVSASVLIEGFSDILVCKDVPTQRHVDIESALLFFHYNQWLGAPYKMIGLLKLNQLLNSPEHLEILSRDYSIDDRWFQAQMGDVDVLRPKMVAVIGEKTFGMRQAFKNFFKLKQNV</sequence>
<dbReference type="Pfam" id="PF00535">
    <property type="entry name" value="Glycos_transf_2"/>
    <property type="match status" value="1"/>
</dbReference>
<gene>
    <name evidence="3" type="ORF">HX810_04250</name>
</gene>
<keyword evidence="3" id="KW-0808">Transferase</keyword>
<organism evidence="3 4">
    <name type="scientific">Pseudomonas salomonii</name>
    <dbReference type="NCBI Taxonomy" id="191391"/>
    <lineage>
        <taxon>Bacteria</taxon>
        <taxon>Pseudomonadati</taxon>
        <taxon>Pseudomonadota</taxon>
        <taxon>Gammaproteobacteria</taxon>
        <taxon>Pseudomonadales</taxon>
        <taxon>Pseudomonadaceae</taxon>
        <taxon>Pseudomonas</taxon>
    </lineage>
</organism>
<feature type="domain" description="Glycosyltransferase 2-like" evidence="2">
    <location>
        <begin position="6"/>
        <end position="173"/>
    </location>
</feature>
<dbReference type="InterPro" id="IPR001173">
    <property type="entry name" value="Glyco_trans_2-like"/>
</dbReference>
<evidence type="ECO:0000313" key="4">
    <source>
        <dbReference type="Proteomes" id="UP000561369"/>
    </source>
</evidence>
<protein>
    <submittedName>
        <fullName evidence="3">Glycosyltransferase</fullName>
    </submittedName>
</protein>
<dbReference type="GO" id="GO:0016758">
    <property type="term" value="F:hexosyltransferase activity"/>
    <property type="evidence" value="ECO:0007669"/>
    <property type="project" value="UniProtKB-ARBA"/>
</dbReference>
<reference evidence="3 4" key="1">
    <citation type="submission" date="2020-04" db="EMBL/GenBank/DDBJ databases">
        <title>Molecular characterization of pseudomonads from Agaricus bisporus reveal novel blotch 2 pathogens in Western Europe.</title>
        <authorList>
            <person name="Taparia T."/>
            <person name="Krijger M."/>
            <person name="Haynes E."/>
            <person name="Elpinstone J.G."/>
            <person name="Noble R."/>
            <person name="Van Der Wolf J."/>
        </authorList>
    </citation>
    <scope>NUCLEOTIDE SEQUENCE [LARGE SCALE GENOMIC DNA]</scope>
    <source>
        <strain evidence="3 4">IPO3765</strain>
    </source>
</reference>
<dbReference type="Proteomes" id="UP000561369">
    <property type="component" value="Unassembled WGS sequence"/>
</dbReference>
<dbReference type="AlphaFoldDB" id="A0A7Y8GA42"/>
<evidence type="ECO:0000313" key="3">
    <source>
        <dbReference type="EMBL" id="NWF06886.1"/>
    </source>
</evidence>
<proteinExistence type="predicted"/>
<dbReference type="EMBL" id="JACAQV010000005">
    <property type="protein sequence ID" value="NWF06886.1"/>
    <property type="molecule type" value="Genomic_DNA"/>
</dbReference>
<dbReference type="InterPro" id="IPR029044">
    <property type="entry name" value="Nucleotide-diphossugar_trans"/>
</dbReference>
<evidence type="ECO:0000256" key="1">
    <source>
        <dbReference type="ARBA" id="ARBA00022519"/>
    </source>
</evidence>
<accession>A0A7Y8GA42</accession>
<dbReference type="PANTHER" id="PTHR22916:SF3">
    <property type="entry name" value="UDP-GLCNAC:BETAGAL BETA-1,3-N-ACETYLGLUCOSAMINYLTRANSFERASE-LIKE PROTEIN 1"/>
    <property type="match status" value="1"/>
</dbReference>
<name>A0A7Y8GA42_9PSED</name>
<keyword evidence="1" id="KW-1003">Cell membrane</keyword>
<comment type="caution">
    <text evidence="3">The sequence shown here is derived from an EMBL/GenBank/DDBJ whole genome shotgun (WGS) entry which is preliminary data.</text>
</comment>
<evidence type="ECO:0000259" key="2">
    <source>
        <dbReference type="Pfam" id="PF00535"/>
    </source>
</evidence>
<keyword evidence="1" id="KW-0472">Membrane</keyword>
<dbReference type="PANTHER" id="PTHR22916">
    <property type="entry name" value="GLYCOSYLTRANSFERASE"/>
    <property type="match status" value="1"/>
</dbReference>
<dbReference type="Gene3D" id="3.90.550.10">
    <property type="entry name" value="Spore Coat Polysaccharide Biosynthesis Protein SpsA, Chain A"/>
    <property type="match status" value="1"/>
</dbReference>
<keyword evidence="1" id="KW-0997">Cell inner membrane</keyword>